<evidence type="ECO:0000256" key="7">
    <source>
        <dbReference type="ARBA" id="ARBA00022741"/>
    </source>
</evidence>
<keyword evidence="8" id="KW-0418">Kinase</keyword>
<accession>A0A2P5YG07</accession>
<keyword evidence="7 16" id="KW-0547">Nucleotide-binding</keyword>
<keyword evidence="3" id="KW-0597">Phosphoprotein</keyword>
<dbReference type="GO" id="GO:0030247">
    <property type="term" value="F:polysaccharide binding"/>
    <property type="evidence" value="ECO:0007669"/>
    <property type="project" value="InterPro"/>
</dbReference>
<dbReference type="OrthoDB" id="4062651at2759"/>
<comment type="catalytic activity">
    <reaction evidence="14">
        <text>L-seryl-[protein] + ATP = O-phospho-L-seryl-[protein] + ADP + H(+)</text>
        <dbReference type="Rhea" id="RHEA:17989"/>
        <dbReference type="Rhea" id="RHEA-COMP:9863"/>
        <dbReference type="Rhea" id="RHEA-COMP:11604"/>
        <dbReference type="ChEBI" id="CHEBI:15378"/>
        <dbReference type="ChEBI" id="CHEBI:29999"/>
        <dbReference type="ChEBI" id="CHEBI:30616"/>
        <dbReference type="ChEBI" id="CHEBI:83421"/>
        <dbReference type="ChEBI" id="CHEBI:456216"/>
    </reaction>
</comment>
<dbReference type="Gene3D" id="1.10.510.10">
    <property type="entry name" value="Transferase(Phosphotransferase) domain 1"/>
    <property type="match status" value="2"/>
</dbReference>
<evidence type="ECO:0000256" key="12">
    <source>
        <dbReference type="ARBA" id="ARBA00023157"/>
    </source>
</evidence>
<dbReference type="Pfam" id="PF13947">
    <property type="entry name" value="GUB_WAK_bind"/>
    <property type="match status" value="1"/>
</dbReference>
<evidence type="ECO:0000256" key="10">
    <source>
        <dbReference type="ARBA" id="ARBA00022989"/>
    </source>
</evidence>
<evidence type="ECO:0000256" key="4">
    <source>
        <dbReference type="ARBA" id="ARBA00022679"/>
    </source>
</evidence>
<name>A0A2P5YG07_GOSBA</name>
<dbReference type="InterPro" id="IPR011009">
    <property type="entry name" value="Kinase-like_dom_sf"/>
</dbReference>
<reference evidence="20 21" key="1">
    <citation type="submission" date="2015-01" db="EMBL/GenBank/DDBJ databases">
        <title>Genome of allotetraploid Gossypium barbadense reveals genomic plasticity and fiber elongation in cotton evolution.</title>
        <authorList>
            <person name="Chen X."/>
            <person name="Liu X."/>
            <person name="Zhao B."/>
            <person name="Zheng H."/>
            <person name="Hu Y."/>
            <person name="Lu G."/>
            <person name="Yang C."/>
            <person name="Chen J."/>
            <person name="Shan C."/>
            <person name="Zhang L."/>
            <person name="Zhou Y."/>
            <person name="Wang L."/>
            <person name="Guo W."/>
            <person name="Bai Y."/>
            <person name="Ruan J."/>
            <person name="Shangguan X."/>
            <person name="Mao Y."/>
            <person name="Jiang J."/>
            <person name="Zhu Y."/>
            <person name="Lei J."/>
            <person name="Kang H."/>
            <person name="Chen S."/>
            <person name="He X."/>
            <person name="Wang R."/>
            <person name="Wang Y."/>
            <person name="Chen J."/>
            <person name="Wang L."/>
            <person name="Yu S."/>
            <person name="Wang B."/>
            <person name="Wei J."/>
            <person name="Song S."/>
            <person name="Lu X."/>
            <person name="Gao Z."/>
            <person name="Gu W."/>
            <person name="Deng X."/>
            <person name="Ma D."/>
            <person name="Wang S."/>
            <person name="Liang W."/>
            <person name="Fang L."/>
            <person name="Cai C."/>
            <person name="Zhu X."/>
            <person name="Zhou B."/>
            <person name="Zhang Y."/>
            <person name="Chen Z."/>
            <person name="Xu S."/>
            <person name="Zhu R."/>
            <person name="Wang S."/>
            <person name="Zhang T."/>
            <person name="Zhao G."/>
        </authorList>
    </citation>
    <scope>NUCLEOTIDE SEQUENCE [LARGE SCALE GENOMIC DNA]</scope>
    <source>
        <strain evidence="21">cv. Xinhai21</strain>
        <tissue evidence="20">Leaf</tissue>
    </source>
</reference>
<evidence type="ECO:0000256" key="18">
    <source>
        <dbReference type="SAM" id="SignalP"/>
    </source>
</evidence>
<keyword evidence="2" id="KW-0723">Serine/threonine-protein kinase</keyword>
<evidence type="ECO:0000256" key="3">
    <source>
        <dbReference type="ARBA" id="ARBA00022553"/>
    </source>
</evidence>
<evidence type="ECO:0000256" key="11">
    <source>
        <dbReference type="ARBA" id="ARBA00023136"/>
    </source>
</evidence>
<dbReference type="GO" id="GO:0005524">
    <property type="term" value="F:ATP binding"/>
    <property type="evidence" value="ECO:0007669"/>
    <property type="project" value="UniProtKB-UniRule"/>
</dbReference>
<feature type="chain" id="PRO_5015141823" description="Protein kinase domain-containing protein" evidence="18">
    <location>
        <begin position="23"/>
        <end position="584"/>
    </location>
</feature>
<dbReference type="InterPro" id="IPR025287">
    <property type="entry name" value="WAK_GUB"/>
</dbReference>
<protein>
    <recommendedName>
        <fullName evidence="19">Protein kinase domain-containing protein</fullName>
    </recommendedName>
</protein>
<dbReference type="FunFam" id="3.30.200.20:FF:000043">
    <property type="entry name" value="Wall-associated receptor kinase 2"/>
    <property type="match status" value="1"/>
</dbReference>
<dbReference type="InterPro" id="IPR017441">
    <property type="entry name" value="Protein_kinase_ATP_BS"/>
</dbReference>
<evidence type="ECO:0000256" key="14">
    <source>
        <dbReference type="ARBA" id="ARBA00047558"/>
    </source>
</evidence>
<dbReference type="Pfam" id="PF07714">
    <property type="entry name" value="PK_Tyr_Ser-Thr"/>
    <property type="match status" value="1"/>
</dbReference>
<keyword evidence="12" id="KW-1015">Disulfide bond</keyword>
<evidence type="ECO:0000256" key="15">
    <source>
        <dbReference type="ARBA" id="ARBA00047951"/>
    </source>
</evidence>
<feature type="signal peptide" evidence="18">
    <location>
        <begin position="1"/>
        <end position="22"/>
    </location>
</feature>
<evidence type="ECO:0000256" key="6">
    <source>
        <dbReference type="ARBA" id="ARBA00022729"/>
    </source>
</evidence>
<dbReference type="PANTHER" id="PTHR27005">
    <property type="entry name" value="WALL-ASSOCIATED RECEPTOR KINASE-LIKE 21"/>
    <property type="match status" value="1"/>
</dbReference>
<proteinExistence type="predicted"/>
<feature type="transmembrane region" description="Helical" evidence="17">
    <location>
        <begin position="297"/>
        <end position="318"/>
    </location>
</feature>
<organism evidence="20 21">
    <name type="scientific">Gossypium barbadense</name>
    <name type="common">Sea Island cotton</name>
    <name type="synonym">Hibiscus barbadensis</name>
    <dbReference type="NCBI Taxonomy" id="3634"/>
    <lineage>
        <taxon>Eukaryota</taxon>
        <taxon>Viridiplantae</taxon>
        <taxon>Streptophyta</taxon>
        <taxon>Embryophyta</taxon>
        <taxon>Tracheophyta</taxon>
        <taxon>Spermatophyta</taxon>
        <taxon>Magnoliopsida</taxon>
        <taxon>eudicotyledons</taxon>
        <taxon>Gunneridae</taxon>
        <taxon>Pentapetalae</taxon>
        <taxon>rosids</taxon>
        <taxon>malvids</taxon>
        <taxon>Malvales</taxon>
        <taxon>Malvaceae</taxon>
        <taxon>Malvoideae</taxon>
        <taxon>Gossypium</taxon>
    </lineage>
</organism>
<evidence type="ECO:0000256" key="17">
    <source>
        <dbReference type="SAM" id="Phobius"/>
    </source>
</evidence>
<evidence type="ECO:0000313" key="20">
    <source>
        <dbReference type="EMBL" id="PPS14513.1"/>
    </source>
</evidence>
<dbReference type="GO" id="GO:0007166">
    <property type="term" value="P:cell surface receptor signaling pathway"/>
    <property type="evidence" value="ECO:0007669"/>
    <property type="project" value="InterPro"/>
</dbReference>
<gene>
    <name evidence="20" type="ORF">GOBAR_AA06070</name>
</gene>
<keyword evidence="5 17" id="KW-0812">Transmembrane</keyword>
<dbReference type="PROSITE" id="PS00107">
    <property type="entry name" value="PROTEIN_KINASE_ATP"/>
    <property type="match status" value="1"/>
</dbReference>
<dbReference type="GO" id="GO:0004674">
    <property type="term" value="F:protein serine/threonine kinase activity"/>
    <property type="evidence" value="ECO:0007669"/>
    <property type="project" value="UniProtKB-KW"/>
</dbReference>
<dbReference type="Proteomes" id="UP000239757">
    <property type="component" value="Unassembled WGS sequence"/>
</dbReference>
<evidence type="ECO:0000256" key="2">
    <source>
        <dbReference type="ARBA" id="ARBA00022527"/>
    </source>
</evidence>
<evidence type="ECO:0000256" key="8">
    <source>
        <dbReference type="ARBA" id="ARBA00022777"/>
    </source>
</evidence>
<dbReference type="PANTHER" id="PTHR27005:SF468">
    <property type="entry name" value="OS01G0310500 PROTEIN"/>
    <property type="match status" value="1"/>
</dbReference>
<comment type="catalytic activity">
    <reaction evidence="15">
        <text>L-threonyl-[protein] + ATP = O-phospho-L-threonyl-[protein] + ADP + H(+)</text>
        <dbReference type="Rhea" id="RHEA:46608"/>
        <dbReference type="Rhea" id="RHEA-COMP:11060"/>
        <dbReference type="Rhea" id="RHEA-COMP:11605"/>
        <dbReference type="ChEBI" id="CHEBI:15378"/>
        <dbReference type="ChEBI" id="CHEBI:30013"/>
        <dbReference type="ChEBI" id="CHEBI:30616"/>
        <dbReference type="ChEBI" id="CHEBI:61977"/>
        <dbReference type="ChEBI" id="CHEBI:456216"/>
    </reaction>
</comment>
<dbReference type="InterPro" id="IPR001245">
    <property type="entry name" value="Ser-Thr/Tyr_kinase_cat_dom"/>
</dbReference>
<sequence length="584" mass="65195">MATLALVRTLQLILFNCLLAAGESVASQALPGCKDECGNLSIPYPFGMTPGCYLNESFLITCNTSVSPHRPQLVNGNLEVTSITLEGQVEILHYVAKDCYNRNGTTADRNFPQLRTAMFTISNDRNKFIAVGCDTKAQIWAEREHNNNTYFTGCMAYCEKTDALHLNDSCSCVGCCQVSIPSGLKNLNMSVSSYYNHTHESKFSFSDKSFGELAHKEFLPMALDWAIGNEPCNVSEHKPDYACKQSSICYNPENRSGYLCKCKDGYNGNPYHPDGFYGDGEKDRKGCMRNQANVIKISIVIGLCVLVVIVGSSWLFFINNKRKLLNMKKKFFKQNVSTETVKIFTAEALKNATKNYDESQIIGKGGFGTVYKGILKNGTEVAIKKSKVVDQSQIKQFINEVIILTQINHRNVVKILGCCLETEVPLLVYELVSNGTLSKHIHCEDKAFSISWGIRLRIAMESAQVLSYLHSAASIPIIHRDVKLRSFTISSDGSNSVINNGPEEERNLANHFVLLKILDNKVEKEGAVEQIKEVAKLAKKCLNVKGEERPSMKEVAQVLEDVRRLRCEHPWAEVEETKFLLGET</sequence>
<evidence type="ECO:0000256" key="9">
    <source>
        <dbReference type="ARBA" id="ARBA00022840"/>
    </source>
</evidence>
<feature type="domain" description="Protein kinase" evidence="19">
    <location>
        <begin position="356"/>
        <end position="584"/>
    </location>
</feature>
<dbReference type="PROSITE" id="PS50011">
    <property type="entry name" value="PROTEIN_KINASE_DOM"/>
    <property type="match status" value="1"/>
</dbReference>
<keyword evidence="6 18" id="KW-0732">Signal</keyword>
<dbReference type="EMBL" id="KZ663247">
    <property type="protein sequence ID" value="PPS14513.1"/>
    <property type="molecule type" value="Genomic_DNA"/>
</dbReference>
<keyword evidence="11 17" id="KW-0472">Membrane</keyword>
<feature type="binding site" evidence="16">
    <location>
        <position position="385"/>
    </location>
    <ligand>
        <name>ATP</name>
        <dbReference type="ChEBI" id="CHEBI:30616"/>
    </ligand>
</feature>
<dbReference type="InterPro" id="IPR000719">
    <property type="entry name" value="Prot_kinase_dom"/>
</dbReference>
<comment type="subcellular location">
    <subcellularLocation>
        <location evidence="1">Membrane</location>
        <topology evidence="1">Single-pass type I membrane protein</topology>
    </subcellularLocation>
</comment>
<keyword evidence="9 16" id="KW-0067">ATP-binding</keyword>
<keyword evidence="13" id="KW-0325">Glycoprotein</keyword>
<evidence type="ECO:0000259" key="19">
    <source>
        <dbReference type="PROSITE" id="PS50011"/>
    </source>
</evidence>
<dbReference type="GO" id="GO:0005886">
    <property type="term" value="C:plasma membrane"/>
    <property type="evidence" value="ECO:0007669"/>
    <property type="project" value="TreeGrafter"/>
</dbReference>
<dbReference type="SUPFAM" id="SSF56112">
    <property type="entry name" value="Protein kinase-like (PK-like)"/>
    <property type="match status" value="1"/>
</dbReference>
<evidence type="ECO:0000256" key="5">
    <source>
        <dbReference type="ARBA" id="ARBA00022692"/>
    </source>
</evidence>
<evidence type="ECO:0000313" key="21">
    <source>
        <dbReference type="Proteomes" id="UP000239757"/>
    </source>
</evidence>
<keyword evidence="10 17" id="KW-1133">Transmembrane helix</keyword>
<dbReference type="Gene3D" id="3.30.200.20">
    <property type="entry name" value="Phosphorylase Kinase, domain 1"/>
    <property type="match status" value="1"/>
</dbReference>
<dbReference type="InterPro" id="IPR045274">
    <property type="entry name" value="WAK-like"/>
</dbReference>
<dbReference type="AlphaFoldDB" id="A0A2P5YG07"/>
<evidence type="ECO:0000256" key="13">
    <source>
        <dbReference type="ARBA" id="ARBA00023180"/>
    </source>
</evidence>
<evidence type="ECO:0000256" key="16">
    <source>
        <dbReference type="PROSITE-ProRule" id="PRU10141"/>
    </source>
</evidence>
<evidence type="ECO:0000256" key="1">
    <source>
        <dbReference type="ARBA" id="ARBA00004479"/>
    </source>
</evidence>
<keyword evidence="4" id="KW-0808">Transferase</keyword>